<evidence type="ECO:0000313" key="2">
    <source>
        <dbReference type="EMBL" id="JAC59823.1"/>
    </source>
</evidence>
<dbReference type="EMBL" id="GBEZ01027496">
    <property type="protein sequence ID" value="JAC59823.1"/>
    <property type="molecule type" value="Transcribed_RNA"/>
</dbReference>
<feature type="non-terminal residue" evidence="2">
    <location>
        <position position="1"/>
    </location>
</feature>
<protein>
    <submittedName>
        <fullName evidence="2">Uncharacterized protein</fullName>
    </submittedName>
</protein>
<feature type="region of interest" description="Disordered" evidence="1">
    <location>
        <begin position="92"/>
        <end position="115"/>
    </location>
</feature>
<sequence length="235" mass="27395">QSIIPICFGKSFMIPNARPSILKRPLRPPSQTNAENRETEHEKHLAYWSLKSEQARRTEDRLLRSIYPDKESKLRDQAEMREAMDRQLGEIQQRRTDSWQPAAAAQDRPWAHRTDSSIQRHIHELRRQMERETAEENRRLMQLRAEERRREEEAVREQTRRAVQSEDTWWNLGAASGRWIPPERRPRATRGAAVAQSTCSLPPYAWVAADRGGAPAPPTPTAPPAQRTYPWTWHG</sequence>
<reference evidence="2" key="1">
    <citation type="submission" date="2014-05" db="EMBL/GenBank/DDBJ databases">
        <title>The transcriptome of the halophilic microalga Tetraselmis sp. GSL018 isolated from the Great Salt Lake, Utah.</title>
        <authorList>
            <person name="Jinkerson R.E."/>
            <person name="D'Adamo S."/>
            <person name="Posewitz M.C."/>
        </authorList>
    </citation>
    <scope>NUCLEOTIDE SEQUENCE</scope>
    <source>
        <strain evidence="2">GSL018</strain>
    </source>
</reference>
<feature type="region of interest" description="Disordered" evidence="1">
    <location>
        <begin position="20"/>
        <end position="43"/>
    </location>
</feature>
<dbReference type="AlphaFoldDB" id="A0A061QJH4"/>
<feature type="region of interest" description="Disordered" evidence="1">
    <location>
        <begin position="211"/>
        <end position="235"/>
    </location>
</feature>
<organism evidence="2">
    <name type="scientific">Tetraselmis sp. GSL018</name>
    <dbReference type="NCBI Taxonomy" id="582737"/>
    <lineage>
        <taxon>Eukaryota</taxon>
        <taxon>Viridiplantae</taxon>
        <taxon>Chlorophyta</taxon>
        <taxon>core chlorophytes</taxon>
        <taxon>Chlorodendrophyceae</taxon>
        <taxon>Chlorodendrales</taxon>
        <taxon>Chlorodendraceae</taxon>
        <taxon>Tetraselmis</taxon>
    </lineage>
</organism>
<proteinExistence type="predicted"/>
<gene>
    <name evidence="2" type="ORF">TSPGSL018_30520</name>
</gene>
<evidence type="ECO:0000256" key="1">
    <source>
        <dbReference type="SAM" id="MobiDB-lite"/>
    </source>
</evidence>
<name>A0A061QJH4_9CHLO</name>
<accession>A0A061QJH4</accession>